<proteinExistence type="predicted"/>
<gene>
    <name evidence="1" type="ORF">LCGC14_1580430</name>
</gene>
<dbReference type="EMBL" id="LAZR01012432">
    <property type="protein sequence ID" value="KKM26868.1"/>
    <property type="molecule type" value="Genomic_DNA"/>
</dbReference>
<accession>A0A0F9KXX1</accession>
<sequence length="569" mass="63444">MGTKRGLGLKFQKKASRPPLTREQFLYWKDLLSKILKLGTEFEINLPSAERGLESKAAEPCVHSKKKCVTDCANLETCLSERHPTFCLTRETGQFLGNNFQCPAENDGDVAACVGCPAWMLNCRGLDCAMHTPFCTICPSFLRKSDVHIENTDIRQDAEAVRSEMKDLFHPTGDVLKVGAAGVLEVKQDGSLVNNGGIEIPTVGRRVHWNSFYRMCKDIIDPIVKRGGYINERCGQHFHLLAGYNGGQSPGGTRSSSISELEIPMPEIILANFHQLHRRYEVALFWIMSSGDSMETLTRWSKFRQPVRQYGAMQSSMRKIQKELADNIPGGGHGTAGKYASCSYYFCKFNGDGQISTFHIENRIADGCLSPSVVAAWGMMIYAMMLKAVRLSQYGIMEIGSREYTEQLEEASQHLINGHNRDYGGHRVADTSGIGPYIPFYRDSARELIQLLKGELNKLGPAFDILMQLADRPLSLRRAQGDSWEDIESELNPQNSEEESNNRYLIEGEVAEVVDLTGIVECENQDVWTEEVAAHIDQPPAIIAEIVAQLLSSGQYRWSDVVGALITTT</sequence>
<comment type="caution">
    <text evidence="1">The sequence shown here is derived from an EMBL/GenBank/DDBJ whole genome shotgun (WGS) entry which is preliminary data.</text>
</comment>
<evidence type="ECO:0000313" key="1">
    <source>
        <dbReference type="EMBL" id="KKM26868.1"/>
    </source>
</evidence>
<protein>
    <submittedName>
        <fullName evidence="1">Uncharacterized protein</fullName>
    </submittedName>
</protein>
<dbReference type="AlphaFoldDB" id="A0A0F9KXX1"/>
<organism evidence="1">
    <name type="scientific">marine sediment metagenome</name>
    <dbReference type="NCBI Taxonomy" id="412755"/>
    <lineage>
        <taxon>unclassified sequences</taxon>
        <taxon>metagenomes</taxon>
        <taxon>ecological metagenomes</taxon>
    </lineage>
</organism>
<reference evidence="1" key="1">
    <citation type="journal article" date="2015" name="Nature">
        <title>Complex archaea that bridge the gap between prokaryotes and eukaryotes.</title>
        <authorList>
            <person name="Spang A."/>
            <person name="Saw J.H."/>
            <person name="Jorgensen S.L."/>
            <person name="Zaremba-Niedzwiedzka K."/>
            <person name="Martijn J."/>
            <person name="Lind A.E."/>
            <person name="van Eijk R."/>
            <person name="Schleper C."/>
            <person name="Guy L."/>
            <person name="Ettema T.J."/>
        </authorList>
    </citation>
    <scope>NUCLEOTIDE SEQUENCE</scope>
</reference>
<name>A0A0F9KXX1_9ZZZZ</name>